<evidence type="ECO:0000313" key="10">
    <source>
        <dbReference type="EMBL" id="SHO57586.1"/>
    </source>
</evidence>
<dbReference type="OrthoDB" id="9805682at2"/>
<gene>
    <name evidence="10" type="primary">epsF_2</name>
    <name evidence="10" type="ORF">VQ7734_03356</name>
</gene>
<evidence type="ECO:0000256" key="2">
    <source>
        <dbReference type="ARBA" id="ARBA00005745"/>
    </source>
</evidence>
<dbReference type="FunFam" id="1.20.81.30:FF:000001">
    <property type="entry name" value="Type II secretion system protein F"/>
    <property type="match status" value="1"/>
</dbReference>
<evidence type="ECO:0000256" key="1">
    <source>
        <dbReference type="ARBA" id="ARBA00004429"/>
    </source>
</evidence>
<comment type="subcellular location">
    <subcellularLocation>
        <location evidence="1">Cell inner membrane</location>
        <topology evidence="1">Multi-pass membrane protein</topology>
    </subcellularLocation>
</comment>
<evidence type="ECO:0000256" key="8">
    <source>
        <dbReference type="SAM" id="Phobius"/>
    </source>
</evidence>
<dbReference type="Gene3D" id="1.20.81.30">
    <property type="entry name" value="Type II secretion system (T2SS), domain F"/>
    <property type="match status" value="2"/>
</dbReference>
<evidence type="ECO:0000256" key="5">
    <source>
        <dbReference type="ARBA" id="ARBA00022692"/>
    </source>
</evidence>
<evidence type="ECO:0000256" key="7">
    <source>
        <dbReference type="ARBA" id="ARBA00023136"/>
    </source>
</evidence>
<dbReference type="InterPro" id="IPR018076">
    <property type="entry name" value="T2SS_GspF_dom"/>
</dbReference>
<keyword evidence="7 8" id="KW-0472">Membrane</keyword>
<organism evidence="10 11">
    <name type="scientific">Vibrio quintilis</name>
    <dbReference type="NCBI Taxonomy" id="1117707"/>
    <lineage>
        <taxon>Bacteria</taxon>
        <taxon>Pseudomonadati</taxon>
        <taxon>Pseudomonadota</taxon>
        <taxon>Gammaproteobacteria</taxon>
        <taxon>Vibrionales</taxon>
        <taxon>Vibrionaceae</taxon>
        <taxon>Vibrio</taxon>
    </lineage>
</organism>
<dbReference type="AlphaFoldDB" id="A0A1M7YYN5"/>
<dbReference type="PANTHER" id="PTHR30012">
    <property type="entry name" value="GENERAL SECRETION PATHWAY PROTEIN"/>
    <property type="match status" value="1"/>
</dbReference>
<evidence type="ECO:0000256" key="3">
    <source>
        <dbReference type="ARBA" id="ARBA00022475"/>
    </source>
</evidence>
<dbReference type="RefSeq" id="WP_073584660.1">
    <property type="nucleotide sequence ID" value="NZ_AP024897.1"/>
</dbReference>
<feature type="transmembrane region" description="Helical" evidence="8">
    <location>
        <begin position="161"/>
        <end position="183"/>
    </location>
</feature>
<reference evidence="11" key="1">
    <citation type="submission" date="2016-12" db="EMBL/GenBank/DDBJ databases">
        <authorList>
            <person name="Rodrigo-Torres L."/>
            <person name="Arahal R.D."/>
            <person name="Lucena T."/>
        </authorList>
    </citation>
    <scope>NUCLEOTIDE SEQUENCE [LARGE SCALE GENOMIC DNA]</scope>
</reference>
<dbReference type="Proteomes" id="UP000184600">
    <property type="component" value="Unassembled WGS sequence"/>
</dbReference>
<dbReference type="InterPro" id="IPR003004">
    <property type="entry name" value="GspF/PilC"/>
</dbReference>
<feature type="transmembrane region" description="Helical" evidence="8">
    <location>
        <begin position="358"/>
        <end position="386"/>
    </location>
</feature>
<dbReference type="InterPro" id="IPR042094">
    <property type="entry name" value="T2SS_GspF_sf"/>
</dbReference>
<evidence type="ECO:0000256" key="6">
    <source>
        <dbReference type="ARBA" id="ARBA00022989"/>
    </source>
</evidence>
<proteinExistence type="inferred from homology"/>
<keyword evidence="6 8" id="KW-1133">Transmembrane helix</keyword>
<dbReference type="PRINTS" id="PR00812">
    <property type="entry name" value="BCTERIALGSPF"/>
</dbReference>
<dbReference type="PANTHER" id="PTHR30012:SF0">
    <property type="entry name" value="TYPE II SECRETION SYSTEM PROTEIN F-RELATED"/>
    <property type="match status" value="1"/>
</dbReference>
<keyword evidence="5 8" id="KW-0812">Transmembrane</keyword>
<evidence type="ECO:0000259" key="9">
    <source>
        <dbReference type="Pfam" id="PF00482"/>
    </source>
</evidence>
<evidence type="ECO:0000313" key="11">
    <source>
        <dbReference type="Proteomes" id="UP000184600"/>
    </source>
</evidence>
<protein>
    <submittedName>
        <fullName evidence="10">Type II secretion system protein F</fullName>
    </submittedName>
</protein>
<keyword evidence="11" id="KW-1185">Reference proteome</keyword>
<evidence type="ECO:0000256" key="4">
    <source>
        <dbReference type="ARBA" id="ARBA00022519"/>
    </source>
</evidence>
<dbReference type="GO" id="GO:0005886">
    <property type="term" value="C:plasma membrane"/>
    <property type="evidence" value="ECO:0007669"/>
    <property type="project" value="UniProtKB-SubCell"/>
</dbReference>
<accession>A0A1M7YYN5</accession>
<keyword evidence="3" id="KW-1003">Cell membrane</keyword>
<dbReference type="Pfam" id="PF00482">
    <property type="entry name" value="T2SSF"/>
    <property type="match status" value="2"/>
</dbReference>
<keyword evidence="4" id="KW-0997">Cell inner membrane</keyword>
<sequence length="393" mass="43705">MKQFKFVARRKDGSLTDGWISADSEQQARRMLAEQQRQVVMLTPFKAKSNKKVSREALITTLRELATLRESGMALDQCMASLYESTEDDVLRVALKRLHYDVESGSSLSDAIAAQPEVFPFYAASMLKLGEASGKLGEALFSISERIEREEQLVSEVKSALTYPAFLLIVCVVVLFFMFMYVIPNFETMVQDARDAGMLGNLLSVSRFLNDNITVISIGLAALGGGLYYGFRYGSLLQSLIQLLTKIPMFRELVDAWNIVQFSSSMQRLLESGVELVESVEITRNGISDEVLRKRLGYVVTGVREGKGLADSLGEFDLFPSMVRRLIKTGEAGASLVPCFREINNLYERRLSKGLKRFLSILEPLVIVVMGGIVGSIMIILISGIISVNDINF</sequence>
<feature type="transmembrane region" description="Helical" evidence="8">
    <location>
        <begin position="213"/>
        <end position="231"/>
    </location>
</feature>
<comment type="similarity">
    <text evidence="2">Belongs to the GSP F family.</text>
</comment>
<dbReference type="EMBL" id="FRFG01000043">
    <property type="protein sequence ID" value="SHO57586.1"/>
    <property type="molecule type" value="Genomic_DNA"/>
</dbReference>
<feature type="domain" description="Type II secretion system protein GspF" evidence="9">
    <location>
        <begin position="62"/>
        <end position="184"/>
    </location>
</feature>
<dbReference type="STRING" id="1117707.VQ7734_03356"/>
<feature type="domain" description="Type II secretion system protein GspF" evidence="9">
    <location>
        <begin position="262"/>
        <end position="382"/>
    </location>
</feature>
<name>A0A1M7YYN5_9VIBR</name>